<keyword evidence="2" id="KW-0238">DNA-binding</keyword>
<comment type="caution">
    <text evidence="5">The sequence shown here is derived from an EMBL/GenBank/DDBJ whole genome shotgun (WGS) entry which is preliminary data.</text>
</comment>
<reference evidence="5 6" key="1">
    <citation type="submission" date="2024-09" db="EMBL/GenBank/DDBJ databases">
        <authorList>
            <person name="Sun Q."/>
            <person name="Mori K."/>
        </authorList>
    </citation>
    <scope>NUCLEOTIDE SEQUENCE [LARGE SCALE GENOMIC DNA]</scope>
    <source>
        <strain evidence="5 6">TBRC 4576</strain>
    </source>
</reference>
<sequence>MNDFSEYIPNNEQGMHCLQGLYFNNPSNKAKQLYFYPLWAGEYLVNYPYLIDRQYMNSFIIFLIKRGKLSFTFDNRHDFIASENSVVIMDCKHRNHYFANTSCQFIFFHFNAIDAQMLYDFITKKGINCFNATDTIQHLINQIFNLLKTQSFSERETTFSELIYKLLISLTTISDTIPMDHSGLKTTPPLITQALEYLEKHYKEKVTISTLCQQLSVSPTLLSKQFHTYTDSTVHSYLTSVRILHAKKMLTTNPGLSISVVAEKCGFHDTSHLNKVFKKETGMTPSKFKQICF</sequence>
<dbReference type="RefSeq" id="WP_137642520.1">
    <property type="nucleotide sequence ID" value="NZ_BJEA01000009.1"/>
</dbReference>
<keyword evidence="1" id="KW-0805">Transcription regulation</keyword>
<dbReference type="SUPFAM" id="SSF51215">
    <property type="entry name" value="Regulatory protein AraC"/>
    <property type="match status" value="1"/>
</dbReference>
<organism evidence="5 6">
    <name type="scientific">Lactiplantibacillus modestisalitolerans</name>
    <dbReference type="NCBI Taxonomy" id="1457219"/>
    <lineage>
        <taxon>Bacteria</taxon>
        <taxon>Bacillati</taxon>
        <taxon>Bacillota</taxon>
        <taxon>Bacilli</taxon>
        <taxon>Lactobacillales</taxon>
        <taxon>Lactobacillaceae</taxon>
        <taxon>Lactiplantibacillus</taxon>
    </lineage>
</organism>
<dbReference type="Proteomes" id="UP001589691">
    <property type="component" value="Unassembled WGS sequence"/>
</dbReference>
<evidence type="ECO:0000256" key="1">
    <source>
        <dbReference type="ARBA" id="ARBA00023015"/>
    </source>
</evidence>
<evidence type="ECO:0000259" key="4">
    <source>
        <dbReference type="PROSITE" id="PS01124"/>
    </source>
</evidence>
<dbReference type="InterPro" id="IPR037923">
    <property type="entry name" value="HTH-like"/>
</dbReference>
<dbReference type="InterPro" id="IPR018060">
    <property type="entry name" value="HTH_AraC"/>
</dbReference>
<evidence type="ECO:0000313" key="6">
    <source>
        <dbReference type="Proteomes" id="UP001589691"/>
    </source>
</evidence>
<dbReference type="PANTHER" id="PTHR43280">
    <property type="entry name" value="ARAC-FAMILY TRANSCRIPTIONAL REGULATOR"/>
    <property type="match status" value="1"/>
</dbReference>
<evidence type="ECO:0000313" key="5">
    <source>
        <dbReference type="EMBL" id="MFB9770059.1"/>
    </source>
</evidence>
<gene>
    <name evidence="5" type="ORF">ACFFLI_09320</name>
</gene>
<dbReference type="PROSITE" id="PS01124">
    <property type="entry name" value="HTH_ARAC_FAMILY_2"/>
    <property type="match status" value="1"/>
</dbReference>
<dbReference type="PANTHER" id="PTHR43280:SF2">
    <property type="entry name" value="HTH-TYPE TRANSCRIPTIONAL REGULATOR EXSA"/>
    <property type="match status" value="1"/>
</dbReference>
<dbReference type="PROSITE" id="PS00041">
    <property type="entry name" value="HTH_ARAC_FAMILY_1"/>
    <property type="match status" value="1"/>
</dbReference>
<name>A0ABV5WV77_9LACO</name>
<dbReference type="Gene3D" id="1.10.10.60">
    <property type="entry name" value="Homeodomain-like"/>
    <property type="match status" value="2"/>
</dbReference>
<proteinExistence type="predicted"/>
<keyword evidence="3" id="KW-0804">Transcription</keyword>
<dbReference type="EMBL" id="JBHLZY010000024">
    <property type="protein sequence ID" value="MFB9770059.1"/>
    <property type="molecule type" value="Genomic_DNA"/>
</dbReference>
<dbReference type="InterPro" id="IPR009057">
    <property type="entry name" value="Homeodomain-like_sf"/>
</dbReference>
<evidence type="ECO:0000256" key="3">
    <source>
        <dbReference type="ARBA" id="ARBA00023163"/>
    </source>
</evidence>
<keyword evidence="6" id="KW-1185">Reference proteome</keyword>
<dbReference type="SMART" id="SM00342">
    <property type="entry name" value="HTH_ARAC"/>
    <property type="match status" value="1"/>
</dbReference>
<protein>
    <submittedName>
        <fullName evidence="5">Helix-turn-helix domain-containing protein</fullName>
    </submittedName>
</protein>
<dbReference type="SUPFAM" id="SSF46689">
    <property type="entry name" value="Homeodomain-like"/>
    <property type="match status" value="2"/>
</dbReference>
<accession>A0ABV5WV77</accession>
<dbReference type="InterPro" id="IPR018062">
    <property type="entry name" value="HTH_AraC-typ_CS"/>
</dbReference>
<dbReference type="Pfam" id="PF12833">
    <property type="entry name" value="HTH_18"/>
    <property type="match status" value="1"/>
</dbReference>
<feature type="domain" description="HTH araC/xylS-type" evidence="4">
    <location>
        <begin position="192"/>
        <end position="291"/>
    </location>
</feature>
<evidence type="ECO:0000256" key="2">
    <source>
        <dbReference type="ARBA" id="ARBA00023125"/>
    </source>
</evidence>